<feature type="compositionally biased region" description="Basic and acidic residues" evidence="6">
    <location>
        <begin position="1"/>
        <end position="19"/>
    </location>
</feature>
<organism evidence="10 11">
    <name type="scientific">Actinoplanes lobatus</name>
    <dbReference type="NCBI Taxonomy" id="113568"/>
    <lineage>
        <taxon>Bacteria</taxon>
        <taxon>Bacillati</taxon>
        <taxon>Actinomycetota</taxon>
        <taxon>Actinomycetes</taxon>
        <taxon>Micromonosporales</taxon>
        <taxon>Micromonosporaceae</taxon>
        <taxon>Actinoplanes</taxon>
    </lineage>
</organism>
<comment type="similarity">
    <text evidence="1">Belongs to the 'phage' integrase family.</text>
</comment>
<evidence type="ECO:0000313" key="10">
    <source>
        <dbReference type="EMBL" id="MBB4747170.1"/>
    </source>
</evidence>
<dbReference type="PANTHER" id="PTHR30349">
    <property type="entry name" value="PHAGE INTEGRASE-RELATED"/>
    <property type="match status" value="1"/>
</dbReference>
<keyword evidence="3 5" id="KW-0238">DNA-binding</keyword>
<evidence type="ECO:0000256" key="5">
    <source>
        <dbReference type="PROSITE-ProRule" id="PRU01248"/>
    </source>
</evidence>
<feature type="domain" description="Core-binding (CB)" evidence="8">
    <location>
        <begin position="87"/>
        <end position="166"/>
    </location>
</feature>
<reference evidence="10 11" key="1">
    <citation type="submission" date="2020-08" db="EMBL/GenBank/DDBJ databases">
        <title>Sequencing the genomes of 1000 actinobacteria strains.</title>
        <authorList>
            <person name="Klenk H.-P."/>
        </authorList>
    </citation>
    <scope>NUCLEOTIDE SEQUENCE [LARGE SCALE GENOMIC DNA]</scope>
    <source>
        <strain evidence="10 11">DSM 43150</strain>
    </source>
</reference>
<dbReference type="CDD" id="cd01189">
    <property type="entry name" value="INT_ICEBs1_C_like"/>
    <property type="match status" value="1"/>
</dbReference>
<dbReference type="InterPro" id="IPR004107">
    <property type="entry name" value="Integrase_SAM-like_N"/>
</dbReference>
<dbReference type="RefSeq" id="WP_188119857.1">
    <property type="nucleotide sequence ID" value="NZ_BOMP01000032.1"/>
</dbReference>
<dbReference type="PROSITE" id="PS51900">
    <property type="entry name" value="CB"/>
    <property type="match status" value="1"/>
</dbReference>
<dbReference type="InterPro" id="IPR002104">
    <property type="entry name" value="Integrase_catalytic"/>
</dbReference>
<protein>
    <submittedName>
        <fullName evidence="10">Integrase</fullName>
    </submittedName>
</protein>
<comment type="caution">
    <text evidence="10">The sequence shown here is derived from an EMBL/GenBank/DDBJ whole genome shotgun (WGS) entry which is preliminary data.</text>
</comment>
<evidence type="ECO:0000313" key="9">
    <source>
        <dbReference type="EMBL" id="GIE39264.1"/>
    </source>
</evidence>
<dbReference type="PANTHER" id="PTHR30349:SF64">
    <property type="entry name" value="PROPHAGE INTEGRASE INTD-RELATED"/>
    <property type="match status" value="1"/>
</dbReference>
<dbReference type="SUPFAM" id="SSF56349">
    <property type="entry name" value="DNA breaking-rejoining enzymes"/>
    <property type="match status" value="1"/>
</dbReference>
<name>A0A7W7HAT0_9ACTN</name>
<sequence>MGHVEDRWHKTVTTDEVDKKGKKRTQQVRTELYGKGMRYRVRYITPDGRERSKSFPDRAKKAAEDFLISVEGDKLRGAYIDPSAGQTLFRDYAEEWLRTRALDESTRESTERRVRGHLLPTFGDSQLAAIKPREIREWDRKMVGTLGDGTRAVVFAHLKSILNAAVDDEKIGKNPCLARSVTAPRPVQRKVIPWKAETVAAIQAGIQERYRPMVALGAGCGMRQGEILGVSPDDVDFDGGWLHIVRQVKIVRDRLVFGLPKSDRDRRVPLPDSVAALLHAHFEEFPPVKITLPWENPASNERVTVRLAFTTTRTSAINKNTFNAKSWHVALRSAGVTPSRSTGMHALRHFYASSLLDAGESIKALSEYLGHANPGFTLRYYTHLMPSSEGRTRKAIDDLFRPKDGSGGPDGA</sequence>
<dbReference type="Gene3D" id="1.10.150.130">
    <property type="match status" value="1"/>
</dbReference>
<accession>A0A7W7HAT0</accession>
<evidence type="ECO:0000256" key="6">
    <source>
        <dbReference type="SAM" id="MobiDB-lite"/>
    </source>
</evidence>
<evidence type="ECO:0000256" key="4">
    <source>
        <dbReference type="ARBA" id="ARBA00023172"/>
    </source>
</evidence>
<dbReference type="InterPro" id="IPR013762">
    <property type="entry name" value="Integrase-like_cat_sf"/>
</dbReference>
<dbReference type="EMBL" id="JACHNC010000001">
    <property type="protein sequence ID" value="MBB4747170.1"/>
    <property type="molecule type" value="Genomic_DNA"/>
</dbReference>
<dbReference type="EMBL" id="BOMP01000032">
    <property type="protein sequence ID" value="GIE39264.1"/>
    <property type="molecule type" value="Genomic_DNA"/>
</dbReference>
<evidence type="ECO:0000259" key="7">
    <source>
        <dbReference type="PROSITE" id="PS51898"/>
    </source>
</evidence>
<dbReference type="InterPro" id="IPR050090">
    <property type="entry name" value="Tyrosine_recombinase_XerCD"/>
</dbReference>
<dbReference type="GO" id="GO:0003677">
    <property type="term" value="F:DNA binding"/>
    <property type="evidence" value="ECO:0007669"/>
    <property type="project" value="UniProtKB-UniRule"/>
</dbReference>
<dbReference type="Proteomes" id="UP000590511">
    <property type="component" value="Unassembled WGS sequence"/>
</dbReference>
<dbReference type="PROSITE" id="PS51898">
    <property type="entry name" value="TYR_RECOMBINASE"/>
    <property type="match status" value="1"/>
</dbReference>
<dbReference type="Pfam" id="PF14659">
    <property type="entry name" value="Phage_int_SAM_3"/>
    <property type="match status" value="1"/>
</dbReference>
<dbReference type="Proteomes" id="UP000631312">
    <property type="component" value="Unassembled WGS sequence"/>
</dbReference>
<keyword evidence="2" id="KW-0229">DNA integration</keyword>
<evidence type="ECO:0000313" key="11">
    <source>
        <dbReference type="Proteomes" id="UP000590511"/>
    </source>
</evidence>
<dbReference type="Gene3D" id="1.10.443.10">
    <property type="entry name" value="Intergrase catalytic core"/>
    <property type="match status" value="1"/>
</dbReference>
<reference evidence="9 12" key="2">
    <citation type="submission" date="2021-01" db="EMBL/GenBank/DDBJ databases">
        <title>Whole genome shotgun sequence of Actinoplanes lobatus NBRC 12513.</title>
        <authorList>
            <person name="Komaki H."/>
            <person name="Tamura T."/>
        </authorList>
    </citation>
    <scope>NUCLEOTIDE SEQUENCE [LARGE SCALE GENOMIC DNA]</scope>
    <source>
        <strain evidence="9 12">NBRC 12513</strain>
    </source>
</reference>
<dbReference type="Pfam" id="PF00589">
    <property type="entry name" value="Phage_integrase"/>
    <property type="match status" value="1"/>
</dbReference>
<evidence type="ECO:0000256" key="2">
    <source>
        <dbReference type="ARBA" id="ARBA00022908"/>
    </source>
</evidence>
<evidence type="ECO:0000313" key="12">
    <source>
        <dbReference type="Proteomes" id="UP000631312"/>
    </source>
</evidence>
<dbReference type="InterPro" id="IPR044068">
    <property type="entry name" value="CB"/>
</dbReference>
<evidence type="ECO:0000256" key="1">
    <source>
        <dbReference type="ARBA" id="ARBA00008857"/>
    </source>
</evidence>
<keyword evidence="4" id="KW-0233">DNA recombination</keyword>
<feature type="region of interest" description="Disordered" evidence="6">
    <location>
        <begin position="392"/>
        <end position="412"/>
    </location>
</feature>
<dbReference type="InterPro" id="IPR010998">
    <property type="entry name" value="Integrase_recombinase_N"/>
</dbReference>
<evidence type="ECO:0000256" key="3">
    <source>
        <dbReference type="ARBA" id="ARBA00023125"/>
    </source>
</evidence>
<dbReference type="InterPro" id="IPR011010">
    <property type="entry name" value="DNA_brk_join_enz"/>
</dbReference>
<keyword evidence="12" id="KW-1185">Reference proteome</keyword>
<proteinExistence type="inferred from homology"/>
<feature type="compositionally biased region" description="Basic and acidic residues" evidence="6">
    <location>
        <begin position="392"/>
        <end position="404"/>
    </location>
</feature>
<evidence type="ECO:0000259" key="8">
    <source>
        <dbReference type="PROSITE" id="PS51900"/>
    </source>
</evidence>
<dbReference type="GO" id="GO:0015074">
    <property type="term" value="P:DNA integration"/>
    <property type="evidence" value="ECO:0007669"/>
    <property type="project" value="UniProtKB-KW"/>
</dbReference>
<gene>
    <name evidence="9" type="ORF">Alo02nite_21620</name>
    <name evidence="10" type="ORF">BJ964_001331</name>
</gene>
<dbReference type="GO" id="GO:0006310">
    <property type="term" value="P:DNA recombination"/>
    <property type="evidence" value="ECO:0007669"/>
    <property type="project" value="UniProtKB-KW"/>
</dbReference>
<feature type="region of interest" description="Disordered" evidence="6">
    <location>
        <begin position="1"/>
        <end position="26"/>
    </location>
</feature>
<feature type="domain" description="Tyr recombinase" evidence="7">
    <location>
        <begin position="187"/>
        <end position="397"/>
    </location>
</feature>
<dbReference type="AlphaFoldDB" id="A0A7W7HAT0"/>